<feature type="domain" description="Cytochrome c" evidence="5">
    <location>
        <begin position="31"/>
        <end position="112"/>
    </location>
</feature>
<dbReference type="EMBL" id="JAGEMI010000004">
    <property type="protein sequence ID" value="MBO1869164.1"/>
    <property type="molecule type" value="Genomic_DNA"/>
</dbReference>
<dbReference type="Gene3D" id="1.10.760.10">
    <property type="entry name" value="Cytochrome c-like domain"/>
    <property type="match status" value="1"/>
</dbReference>
<evidence type="ECO:0000259" key="5">
    <source>
        <dbReference type="PROSITE" id="PS51007"/>
    </source>
</evidence>
<keyword evidence="7" id="KW-0614">Plasmid</keyword>
<dbReference type="RefSeq" id="WP_208089718.1">
    <property type="nucleotide sequence ID" value="NZ_CP086137.1"/>
</dbReference>
<dbReference type="GO" id="GO:0020037">
    <property type="term" value="F:heme binding"/>
    <property type="evidence" value="ECO:0007669"/>
    <property type="project" value="InterPro"/>
</dbReference>
<evidence type="ECO:0000256" key="2">
    <source>
        <dbReference type="ARBA" id="ARBA00022723"/>
    </source>
</evidence>
<dbReference type="PROSITE" id="PS51007">
    <property type="entry name" value="CYTC"/>
    <property type="match status" value="1"/>
</dbReference>
<keyword evidence="1 4" id="KW-0349">Heme</keyword>
<keyword evidence="3 4" id="KW-0408">Iron</keyword>
<dbReference type="GO" id="GO:0046872">
    <property type="term" value="F:metal ion binding"/>
    <property type="evidence" value="ECO:0007669"/>
    <property type="project" value="UniProtKB-KW"/>
</dbReference>
<evidence type="ECO:0000256" key="3">
    <source>
        <dbReference type="ARBA" id="ARBA00023004"/>
    </source>
</evidence>
<keyword evidence="2 4" id="KW-0479">Metal-binding</keyword>
<geneLocation type="plasmid" evidence="7 8">
    <name>pBb144S4a</name>
</geneLocation>
<organism evidence="6">
    <name type="scientific">Bradyrhizobium barranii subsp. barranii</name>
    <dbReference type="NCBI Taxonomy" id="2823807"/>
    <lineage>
        <taxon>Bacteria</taxon>
        <taxon>Pseudomonadati</taxon>
        <taxon>Pseudomonadota</taxon>
        <taxon>Alphaproteobacteria</taxon>
        <taxon>Hyphomicrobiales</taxon>
        <taxon>Nitrobacteraceae</taxon>
        <taxon>Bradyrhizobium</taxon>
        <taxon>Bradyrhizobium barranii</taxon>
    </lineage>
</organism>
<dbReference type="SUPFAM" id="SSF46626">
    <property type="entry name" value="Cytochrome c"/>
    <property type="match status" value="1"/>
</dbReference>
<dbReference type="Pfam" id="PF13442">
    <property type="entry name" value="Cytochrome_CBB3"/>
    <property type="match status" value="1"/>
</dbReference>
<proteinExistence type="predicted"/>
<name>A0A939MKJ9_9BRAD</name>
<reference evidence="6" key="1">
    <citation type="submission" date="2021-03" db="EMBL/GenBank/DDBJ databases">
        <title>Whole Genome Sequence of Bradyrhizobium sp. Strain 144S4.</title>
        <authorList>
            <person name="Bromfield E.S.P."/>
            <person name="Cloutier S."/>
        </authorList>
    </citation>
    <scope>NUCLEOTIDE SEQUENCE [LARGE SCALE GENOMIC DNA]</scope>
    <source>
        <strain evidence="6">144S4</strain>
    </source>
</reference>
<dbReference type="Proteomes" id="UP000664702">
    <property type="component" value="Plasmid pBb144S4a"/>
</dbReference>
<dbReference type="KEGG" id="bban:J4G43_052775"/>
<dbReference type="AlphaFoldDB" id="A0A939MKJ9"/>
<evidence type="ECO:0000313" key="7">
    <source>
        <dbReference type="EMBL" id="UEM17906.1"/>
    </source>
</evidence>
<evidence type="ECO:0000256" key="4">
    <source>
        <dbReference type="PROSITE-ProRule" id="PRU00433"/>
    </source>
</evidence>
<protein>
    <submittedName>
        <fullName evidence="6">C-type cytochrome</fullName>
    </submittedName>
    <submittedName>
        <fullName evidence="7">Cytochrome c</fullName>
    </submittedName>
</protein>
<dbReference type="InterPro" id="IPR009056">
    <property type="entry name" value="Cyt_c-like_dom"/>
</dbReference>
<sequence>MAARFVGQALSLSIGLLLCLPAHIEAADLRKVAKQGKMVLEERCGRCHAIEAFGKSPLKEAPPMRDIYARFNPRELQAELSEGMVSKHREMPQIEFSDEDVRAILAYLYALAVEK</sequence>
<dbReference type="EMBL" id="CP086137">
    <property type="protein sequence ID" value="UEM17906.1"/>
    <property type="molecule type" value="Genomic_DNA"/>
</dbReference>
<evidence type="ECO:0000313" key="6">
    <source>
        <dbReference type="EMBL" id="MBO1869164.1"/>
    </source>
</evidence>
<dbReference type="InterPro" id="IPR036909">
    <property type="entry name" value="Cyt_c-like_dom_sf"/>
</dbReference>
<evidence type="ECO:0000313" key="8">
    <source>
        <dbReference type="Proteomes" id="UP000664702"/>
    </source>
</evidence>
<accession>A0A939MKJ9</accession>
<dbReference type="GO" id="GO:0009055">
    <property type="term" value="F:electron transfer activity"/>
    <property type="evidence" value="ECO:0007669"/>
    <property type="project" value="InterPro"/>
</dbReference>
<evidence type="ECO:0000256" key="1">
    <source>
        <dbReference type="ARBA" id="ARBA00022617"/>
    </source>
</evidence>
<gene>
    <name evidence="7" type="ORF">J4G43_052775</name>
    <name evidence="6" type="ORF">J4G43_53195</name>
</gene>
<reference evidence="7 8" key="2">
    <citation type="journal article" date="2022" name="Int. J. Syst. Evol. Microbiol.">
        <title>Strains of Bradyrhizobium barranii sp. nov. associated with legumes native to Canada are symbionts of soybeans and belong to different subspecies (subsp. barranii subsp. nov. and subsp. apii subsp. nov.) and symbiovars (sv. glycinearum and sv. septentrionale).</title>
        <authorList>
            <person name="Bromfield E.S.P."/>
            <person name="Cloutier S."/>
            <person name="Wasai-Hara S."/>
            <person name="Minamisawa K."/>
        </authorList>
    </citation>
    <scope>NUCLEOTIDE SEQUENCE [LARGE SCALE GENOMIC DNA]</scope>
    <source>
        <strain evidence="8">144S4</strain>
        <plasmid evidence="7 8">pBb144S4a</plasmid>
    </source>
</reference>